<dbReference type="GO" id="GO:0017004">
    <property type="term" value="P:cytochrome complex assembly"/>
    <property type="evidence" value="ECO:0007669"/>
    <property type="project" value="UniProtKB-KW"/>
</dbReference>
<reference evidence="7 8" key="1">
    <citation type="submission" date="2018-11" db="EMBL/GenBank/DDBJ databases">
        <title>Genomic Encyclopedia of Type Strains, Phase IV (KMG-IV): sequencing the most valuable type-strain genomes for metagenomic binning, comparative biology and taxonomic classification.</title>
        <authorList>
            <person name="Goeker M."/>
        </authorList>
    </citation>
    <scope>NUCLEOTIDE SEQUENCE [LARGE SCALE GENOMIC DNA]</scope>
    <source>
        <strain evidence="7 8">DSM 5900</strain>
    </source>
</reference>
<feature type="domain" description="Cytochrome c-type biogenesis protein H TPR" evidence="6">
    <location>
        <begin position="145"/>
        <end position="258"/>
    </location>
</feature>
<keyword evidence="3" id="KW-0201">Cytochrome c-type biogenesis</keyword>
<organism evidence="7 8">
    <name type="scientific">Stella humosa</name>
    <dbReference type="NCBI Taxonomy" id="94"/>
    <lineage>
        <taxon>Bacteria</taxon>
        <taxon>Pseudomonadati</taxon>
        <taxon>Pseudomonadota</taxon>
        <taxon>Alphaproteobacteria</taxon>
        <taxon>Rhodospirillales</taxon>
        <taxon>Stellaceae</taxon>
        <taxon>Stella</taxon>
    </lineage>
</organism>
<keyword evidence="5" id="KW-1133">Transmembrane helix</keyword>
<dbReference type="InterPro" id="IPR017560">
    <property type="entry name" value="Cyt_c_biogenesis_CcmI"/>
</dbReference>
<accession>A0A3N1KRA7</accession>
<keyword evidence="5" id="KW-0812">Transmembrane</keyword>
<protein>
    <submittedName>
        <fullName evidence="7">Cytochrome c-type biogenesis protein CcmH</fullName>
    </submittedName>
</protein>
<dbReference type="PANTHER" id="PTHR47870">
    <property type="entry name" value="CYTOCHROME C-TYPE BIOGENESIS PROTEIN CCMH"/>
    <property type="match status" value="1"/>
</dbReference>
<evidence type="ECO:0000256" key="1">
    <source>
        <dbReference type="ARBA" id="ARBA00004196"/>
    </source>
</evidence>
<dbReference type="Pfam" id="PF23914">
    <property type="entry name" value="TPR_CcmH_CycH"/>
    <property type="match status" value="1"/>
</dbReference>
<sequence>MIVFWILAGLLAAVILALLARPLLRRDGVAGEGRLAYDLAIYRDQLAEVERARGAGEVGSAEAAASRVEIERRILVAADRAEAEPAAGEGRSILAVVLALLIPLGALAVYGWHGQPRLPAQPLASRPGPPPGDPVAAGAQAAVDALVRRLEERPDDVESWERLGRTLVRLQRFTDAAEAFRHRLALGGDRPDLHAAHGEALTMAAGGIVTPAARAAFERAPDDPRAMFFLGEAAQQAGDLDGALARWTALEAVSGADAPWRPILRQRIAAAAAQRGVPVPPAAVPAPAGVPAGGEAILRMSPEDRMKAIGGMVDGLEERLRAQPADRDGWQRLAQALRVLDQPQRLEAAMTAAVAAFPDDVELRLDLANAQLEVAGGDDTLPPDFLESIRAVARLAPDHPQALWYLGRAAADAGDPAEARRLWQRLLERLPAGTPARQAVEARLAQLPEK</sequence>
<dbReference type="Proteomes" id="UP000278222">
    <property type="component" value="Unassembled WGS sequence"/>
</dbReference>
<name>A0A3N1KRA7_9PROT</name>
<feature type="transmembrane region" description="Helical" evidence="5">
    <location>
        <begin position="93"/>
        <end position="112"/>
    </location>
</feature>
<dbReference type="EMBL" id="RJKX01000015">
    <property type="protein sequence ID" value="ROP84403.1"/>
    <property type="molecule type" value="Genomic_DNA"/>
</dbReference>
<dbReference type="NCBIfam" id="TIGR03142">
    <property type="entry name" value="cytochro_ccmI"/>
    <property type="match status" value="1"/>
</dbReference>
<comment type="subcellular location">
    <subcellularLocation>
        <location evidence="1">Cell envelope</location>
    </subcellularLocation>
</comment>
<dbReference type="AlphaFoldDB" id="A0A3N1KRA7"/>
<evidence type="ECO:0000313" key="8">
    <source>
        <dbReference type="Proteomes" id="UP000278222"/>
    </source>
</evidence>
<evidence type="ECO:0000256" key="2">
    <source>
        <dbReference type="ARBA" id="ARBA00022737"/>
    </source>
</evidence>
<proteinExistence type="predicted"/>
<dbReference type="PANTHER" id="PTHR47870:SF1">
    <property type="entry name" value="CYTOCHROME C-TYPE BIOGENESIS PROTEIN CCMH"/>
    <property type="match status" value="1"/>
</dbReference>
<dbReference type="OrthoDB" id="9815847at2"/>
<keyword evidence="4" id="KW-0802">TPR repeat</keyword>
<keyword evidence="5" id="KW-0472">Membrane</keyword>
<keyword evidence="2" id="KW-0677">Repeat</keyword>
<comment type="caution">
    <text evidence="7">The sequence shown here is derived from an EMBL/GenBank/DDBJ whole genome shotgun (WGS) entry which is preliminary data.</text>
</comment>
<evidence type="ECO:0000256" key="5">
    <source>
        <dbReference type="SAM" id="Phobius"/>
    </source>
</evidence>
<dbReference type="InterPro" id="IPR011990">
    <property type="entry name" value="TPR-like_helical_dom_sf"/>
</dbReference>
<evidence type="ECO:0000313" key="7">
    <source>
        <dbReference type="EMBL" id="ROP84403.1"/>
    </source>
</evidence>
<gene>
    <name evidence="7" type="ORF">EDC65_3755</name>
</gene>
<evidence type="ECO:0000256" key="4">
    <source>
        <dbReference type="ARBA" id="ARBA00022803"/>
    </source>
</evidence>
<keyword evidence="8" id="KW-1185">Reference proteome</keyword>
<dbReference type="Gene3D" id="1.25.40.10">
    <property type="entry name" value="Tetratricopeptide repeat domain"/>
    <property type="match status" value="2"/>
</dbReference>
<dbReference type="GO" id="GO:0030313">
    <property type="term" value="C:cell envelope"/>
    <property type="evidence" value="ECO:0007669"/>
    <property type="project" value="UniProtKB-SubCell"/>
</dbReference>
<dbReference type="InterPro" id="IPR051263">
    <property type="entry name" value="C-type_cytochrome_biogenesis"/>
</dbReference>
<dbReference type="SUPFAM" id="SSF48452">
    <property type="entry name" value="TPR-like"/>
    <property type="match status" value="1"/>
</dbReference>
<dbReference type="RefSeq" id="WP_123692307.1">
    <property type="nucleotide sequence ID" value="NZ_AP019700.1"/>
</dbReference>
<dbReference type="Pfam" id="PF13432">
    <property type="entry name" value="TPR_16"/>
    <property type="match status" value="1"/>
</dbReference>
<evidence type="ECO:0000256" key="3">
    <source>
        <dbReference type="ARBA" id="ARBA00022748"/>
    </source>
</evidence>
<dbReference type="InterPro" id="IPR056413">
    <property type="entry name" value="TPR_CcmH_CycH"/>
</dbReference>
<evidence type="ECO:0000259" key="6">
    <source>
        <dbReference type="Pfam" id="PF23914"/>
    </source>
</evidence>